<dbReference type="PANTHER" id="PTHR43877">
    <property type="entry name" value="AMINOALKYLPHOSPHONATE N-ACETYLTRANSFERASE-RELATED-RELATED"/>
    <property type="match status" value="1"/>
</dbReference>
<dbReference type="PANTHER" id="PTHR43877:SF2">
    <property type="entry name" value="AMINOALKYLPHOSPHONATE N-ACETYLTRANSFERASE-RELATED"/>
    <property type="match status" value="1"/>
</dbReference>
<protein>
    <submittedName>
        <fullName evidence="4">GNAT family N-acetyltransferase</fullName>
    </submittedName>
</protein>
<dbReference type="CDD" id="cd04301">
    <property type="entry name" value="NAT_SF"/>
    <property type="match status" value="1"/>
</dbReference>
<accession>A0A3S0HZ20</accession>
<evidence type="ECO:0000256" key="1">
    <source>
        <dbReference type="ARBA" id="ARBA00022679"/>
    </source>
</evidence>
<proteinExistence type="predicted"/>
<gene>
    <name evidence="4" type="ORF">EJ903_16780</name>
</gene>
<keyword evidence="1 4" id="KW-0808">Transferase</keyword>
<dbReference type="InterPro" id="IPR000182">
    <property type="entry name" value="GNAT_dom"/>
</dbReference>
<comment type="caution">
    <text evidence="4">The sequence shown here is derived from an EMBL/GenBank/DDBJ whole genome shotgun (WGS) entry which is preliminary data.</text>
</comment>
<name>A0A3S0HZ20_9PROT</name>
<dbReference type="InterPro" id="IPR016181">
    <property type="entry name" value="Acyl_CoA_acyltransferase"/>
</dbReference>
<sequence length="156" mass="16277">MTTDEAVHLQTAGPLHAETLAALHALCFPDEPWDAAAIASLCSPPEGFALLALRGEEPVGFALARVAAGEGEILTIGVLPADRRGGVGRRLVMAVLGTAQDQGAEALFLEVAEDNSPARTLYMANGFEPVGRRPGYYTRPSGAVAAVVMRRTIPGV</sequence>
<dbReference type="PROSITE" id="PS51186">
    <property type="entry name" value="GNAT"/>
    <property type="match status" value="1"/>
</dbReference>
<organism evidence="4 5">
    <name type="scientific">Azospirillum griseum</name>
    <dbReference type="NCBI Taxonomy" id="2496639"/>
    <lineage>
        <taxon>Bacteria</taxon>
        <taxon>Pseudomonadati</taxon>
        <taxon>Pseudomonadota</taxon>
        <taxon>Alphaproteobacteria</taxon>
        <taxon>Rhodospirillales</taxon>
        <taxon>Azospirillaceae</taxon>
        <taxon>Azospirillum</taxon>
    </lineage>
</organism>
<dbReference type="InterPro" id="IPR050832">
    <property type="entry name" value="Bact_Acetyltransf"/>
</dbReference>
<dbReference type="EMBL" id="RXMA01000017">
    <property type="protein sequence ID" value="RTR17789.1"/>
    <property type="molecule type" value="Genomic_DNA"/>
</dbReference>
<evidence type="ECO:0000313" key="5">
    <source>
        <dbReference type="Proteomes" id="UP000277007"/>
    </source>
</evidence>
<evidence type="ECO:0000313" key="4">
    <source>
        <dbReference type="EMBL" id="RTR17789.1"/>
    </source>
</evidence>
<dbReference type="OrthoDB" id="9804026at2"/>
<dbReference type="SUPFAM" id="SSF55729">
    <property type="entry name" value="Acyl-CoA N-acyltransferases (Nat)"/>
    <property type="match status" value="1"/>
</dbReference>
<dbReference type="RefSeq" id="WP_126617539.1">
    <property type="nucleotide sequence ID" value="NZ_JBHUCY010000015.1"/>
</dbReference>
<reference evidence="4 5" key="1">
    <citation type="submission" date="2018-12" db="EMBL/GenBank/DDBJ databases">
        <authorList>
            <person name="Yang Y."/>
        </authorList>
    </citation>
    <scope>NUCLEOTIDE SEQUENCE [LARGE SCALE GENOMIC DNA]</scope>
    <source>
        <strain evidence="4 5">L-25-5w-1</strain>
    </source>
</reference>
<feature type="domain" description="N-acetyltransferase" evidence="3">
    <location>
        <begin position="7"/>
        <end position="154"/>
    </location>
</feature>
<dbReference type="Proteomes" id="UP000277007">
    <property type="component" value="Unassembled WGS sequence"/>
</dbReference>
<dbReference type="AlphaFoldDB" id="A0A3S0HZ20"/>
<keyword evidence="5" id="KW-1185">Reference proteome</keyword>
<dbReference type="Pfam" id="PF00583">
    <property type="entry name" value="Acetyltransf_1"/>
    <property type="match status" value="1"/>
</dbReference>
<evidence type="ECO:0000259" key="3">
    <source>
        <dbReference type="PROSITE" id="PS51186"/>
    </source>
</evidence>
<keyword evidence="2" id="KW-0012">Acyltransferase</keyword>
<dbReference type="Gene3D" id="3.40.630.30">
    <property type="match status" value="1"/>
</dbReference>
<evidence type="ECO:0000256" key="2">
    <source>
        <dbReference type="ARBA" id="ARBA00023315"/>
    </source>
</evidence>
<dbReference type="GO" id="GO:0016747">
    <property type="term" value="F:acyltransferase activity, transferring groups other than amino-acyl groups"/>
    <property type="evidence" value="ECO:0007669"/>
    <property type="project" value="InterPro"/>
</dbReference>